<dbReference type="GO" id="GO:0016747">
    <property type="term" value="F:acyltransferase activity, transferring groups other than amino-acyl groups"/>
    <property type="evidence" value="ECO:0007669"/>
    <property type="project" value="InterPro"/>
</dbReference>
<dbReference type="Pfam" id="PF00583">
    <property type="entry name" value="Acetyltransf_1"/>
    <property type="match status" value="1"/>
</dbReference>
<keyword evidence="1 4" id="KW-0808">Transferase</keyword>
<sequence length="170" mass="17803">MEQPEIRRRRDDDMAACAEALATVYVADRYPARWPADPGGWLTPAGMLAAWVALDGTDVLGHVALTRTGPAMAATAGLPQDELAAVSRLFATASARRRGVASALLATASAAAVADGLRPVLEVEDGGGAAVRLYERAGWRLVSSRVGDWTTHDGRTALLHTYIAPAGAAR</sequence>
<dbReference type="AlphaFoldDB" id="A0A561TXJ0"/>
<protein>
    <submittedName>
        <fullName evidence="4">Acetyltransferase (GNAT) family protein</fullName>
    </submittedName>
</protein>
<evidence type="ECO:0000313" key="4">
    <source>
        <dbReference type="EMBL" id="TWF91823.1"/>
    </source>
</evidence>
<dbReference type="RefSeq" id="WP_244318681.1">
    <property type="nucleotide sequence ID" value="NZ_JBHJUX010000058.1"/>
</dbReference>
<name>A0A561TXJ0_9ACTN</name>
<dbReference type="SUPFAM" id="SSF55729">
    <property type="entry name" value="Acyl-CoA N-acyltransferases (Nat)"/>
    <property type="match status" value="1"/>
</dbReference>
<dbReference type="PANTHER" id="PTHR43877:SF2">
    <property type="entry name" value="AMINOALKYLPHOSPHONATE N-ACETYLTRANSFERASE-RELATED"/>
    <property type="match status" value="1"/>
</dbReference>
<proteinExistence type="predicted"/>
<dbReference type="Gene3D" id="3.40.630.30">
    <property type="match status" value="1"/>
</dbReference>
<comment type="caution">
    <text evidence="4">The sequence shown here is derived from an EMBL/GenBank/DDBJ whole genome shotgun (WGS) entry which is preliminary data.</text>
</comment>
<evidence type="ECO:0000259" key="3">
    <source>
        <dbReference type="PROSITE" id="PS51186"/>
    </source>
</evidence>
<feature type="domain" description="N-acetyltransferase" evidence="3">
    <location>
        <begin position="4"/>
        <end position="165"/>
    </location>
</feature>
<dbReference type="InterPro" id="IPR050832">
    <property type="entry name" value="Bact_Acetyltransf"/>
</dbReference>
<evidence type="ECO:0000256" key="1">
    <source>
        <dbReference type="ARBA" id="ARBA00022679"/>
    </source>
</evidence>
<accession>A0A561TXJ0</accession>
<evidence type="ECO:0000313" key="5">
    <source>
        <dbReference type="Proteomes" id="UP000318186"/>
    </source>
</evidence>
<keyword evidence="2" id="KW-0012">Acyltransferase</keyword>
<organism evidence="4 5">
    <name type="scientific">Streptomyces brevispora</name>
    <dbReference type="NCBI Taxonomy" id="887462"/>
    <lineage>
        <taxon>Bacteria</taxon>
        <taxon>Bacillati</taxon>
        <taxon>Actinomycetota</taxon>
        <taxon>Actinomycetes</taxon>
        <taxon>Kitasatosporales</taxon>
        <taxon>Streptomycetaceae</taxon>
        <taxon>Streptomyces</taxon>
    </lineage>
</organism>
<dbReference type="PROSITE" id="PS51186">
    <property type="entry name" value="GNAT"/>
    <property type="match status" value="1"/>
</dbReference>
<reference evidence="4 5" key="1">
    <citation type="submission" date="2019-06" db="EMBL/GenBank/DDBJ databases">
        <title>Sequencing the genomes of 1000 actinobacteria strains.</title>
        <authorList>
            <person name="Klenk H.-P."/>
        </authorList>
    </citation>
    <scope>NUCLEOTIDE SEQUENCE [LARGE SCALE GENOMIC DNA]</scope>
    <source>
        <strain evidence="4 5">DSM 42059</strain>
    </source>
</reference>
<dbReference type="InterPro" id="IPR000182">
    <property type="entry name" value="GNAT_dom"/>
</dbReference>
<dbReference type="InterPro" id="IPR016181">
    <property type="entry name" value="Acyl_CoA_acyltransferase"/>
</dbReference>
<dbReference type="Proteomes" id="UP000318186">
    <property type="component" value="Unassembled WGS sequence"/>
</dbReference>
<evidence type="ECO:0000256" key="2">
    <source>
        <dbReference type="ARBA" id="ARBA00023315"/>
    </source>
</evidence>
<dbReference type="PANTHER" id="PTHR43877">
    <property type="entry name" value="AMINOALKYLPHOSPHONATE N-ACETYLTRANSFERASE-RELATED-RELATED"/>
    <property type="match status" value="1"/>
</dbReference>
<dbReference type="EMBL" id="VIWW01000002">
    <property type="protein sequence ID" value="TWF91823.1"/>
    <property type="molecule type" value="Genomic_DNA"/>
</dbReference>
<gene>
    <name evidence="4" type="ORF">FHX80_12139</name>
</gene>